<dbReference type="RefSeq" id="WP_110321388.1">
    <property type="nucleotide sequence ID" value="NZ_QJKD01000001.1"/>
</dbReference>
<dbReference type="EMBL" id="QJKD01000001">
    <property type="protein sequence ID" value="PXX57104.1"/>
    <property type="molecule type" value="Genomic_DNA"/>
</dbReference>
<dbReference type="PROSITE" id="PS51186">
    <property type="entry name" value="GNAT"/>
    <property type="match status" value="1"/>
</dbReference>
<dbReference type="AlphaFoldDB" id="A0A2V3YRX5"/>
<proteinExistence type="predicted"/>
<keyword evidence="3" id="KW-1185">Reference proteome</keyword>
<evidence type="ECO:0000313" key="3">
    <source>
        <dbReference type="Proteomes" id="UP000248057"/>
    </source>
</evidence>
<dbReference type="SUPFAM" id="SSF55729">
    <property type="entry name" value="Acyl-CoA N-acyltransferases (Nat)"/>
    <property type="match status" value="1"/>
</dbReference>
<accession>A0A2V3YRX5</accession>
<keyword evidence="2" id="KW-0808">Transferase</keyword>
<sequence length="157" mass="18067">MNIKIINAKVKHIEECIEILQNSDMGRTYFTNREKAEVMLTNGILKTGVSVAIDENEKILGFIYYMPNGVFGSYPYLHIIAVKEEYRNLGIGKQMMKYFEENASDHISTKCFLTVDDFNPKAKKLYEGLGYQCVGILPDFYKKGTTCYIMMKEITRS</sequence>
<reference evidence="2 3" key="1">
    <citation type="submission" date="2018-05" db="EMBL/GenBank/DDBJ databases">
        <title>Genomic Encyclopedia of Type Strains, Phase IV (KMG-IV): sequencing the most valuable type-strain genomes for metagenomic binning, comparative biology and taxonomic classification.</title>
        <authorList>
            <person name="Goeker M."/>
        </authorList>
    </citation>
    <scope>NUCLEOTIDE SEQUENCE [LARGE SCALE GENOMIC DNA]</scope>
    <source>
        <strain evidence="2 3">DSM 24995</strain>
    </source>
</reference>
<gene>
    <name evidence="2" type="ORF">DFR60_101412</name>
</gene>
<dbReference type="InterPro" id="IPR000182">
    <property type="entry name" value="GNAT_dom"/>
</dbReference>
<protein>
    <submittedName>
        <fullName evidence="2">Acetyltransferase (GNAT) family protein</fullName>
    </submittedName>
</protein>
<dbReference type="InterPro" id="IPR016181">
    <property type="entry name" value="Acyl_CoA_acyltransferase"/>
</dbReference>
<dbReference type="GeneID" id="86059757"/>
<organism evidence="2 3">
    <name type="scientific">Hungatella effluvii</name>
    <dbReference type="NCBI Taxonomy" id="1096246"/>
    <lineage>
        <taxon>Bacteria</taxon>
        <taxon>Bacillati</taxon>
        <taxon>Bacillota</taxon>
        <taxon>Clostridia</taxon>
        <taxon>Lachnospirales</taxon>
        <taxon>Lachnospiraceae</taxon>
        <taxon>Hungatella</taxon>
    </lineage>
</organism>
<dbReference type="PANTHER" id="PTHR43072">
    <property type="entry name" value="N-ACETYLTRANSFERASE"/>
    <property type="match status" value="1"/>
</dbReference>
<comment type="caution">
    <text evidence="2">The sequence shown here is derived from an EMBL/GenBank/DDBJ whole genome shotgun (WGS) entry which is preliminary data.</text>
</comment>
<dbReference type="CDD" id="cd04301">
    <property type="entry name" value="NAT_SF"/>
    <property type="match status" value="1"/>
</dbReference>
<name>A0A2V3YRX5_9FIRM</name>
<dbReference type="Gene3D" id="3.40.630.30">
    <property type="match status" value="1"/>
</dbReference>
<evidence type="ECO:0000313" key="2">
    <source>
        <dbReference type="EMBL" id="PXX57104.1"/>
    </source>
</evidence>
<dbReference type="Pfam" id="PF00583">
    <property type="entry name" value="Acetyltransf_1"/>
    <property type="match status" value="1"/>
</dbReference>
<dbReference type="GO" id="GO:0016747">
    <property type="term" value="F:acyltransferase activity, transferring groups other than amino-acyl groups"/>
    <property type="evidence" value="ECO:0007669"/>
    <property type="project" value="InterPro"/>
</dbReference>
<dbReference type="Proteomes" id="UP000248057">
    <property type="component" value="Unassembled WGS sequence"/>
</dbReference>
<feature type="domain" description="N-acetyltransferase" evidence="1">
    <location>
        <begin position="3"/>
        <end position="155"/>
    </location>
</feature>
<evidence type="ECO:0000259" key="1">
    <source>
        <dbReference type="PROSITE" id="PS51186"/>
    </source>
</evidence>